<reference evidence="4 5" key="1">
    <citation type="submission" date="2019-04" db="EMBL/GenBank/DDBJ databases">
        <title>Aspergillus burnettii sp. nov., novel species from soil in southeast Queensland.</title>
        <authorList>
            <person name="Gilchrist C.L.M."/>
            <person name="Pitt J.I."/>
            <person name="Lange L."/>
            <person name="Lacey H.J."/>
            <person name="Vuong D."/>
            <person name="Midgley D.J."/>
            <person name="Greenfield P."/>
            <person name="Bradbury M."/>
            <person name="Lacey E."/>
            <person name="Busk P.K."/>
            <person name="Pilgaard B."/>
            <person name="Chooi Y.H."/>
            <person name="Piggott A.M."/>
        </authorList>
    </citation>
    <scope>NUCLEOTIDE SEQUENCE [LARGE SCALE GENOMIC DNA]</scope>
    <source>
        <strain evidence="4 5">FRR 5400</strain>
    </source>
</reference>
<proteinExistence type="predicted"/>
<dbReference type="SUPFAM" id="SSF48403">
    <property type="entry name" value="Ankyrin repeat"/>
    <property type="match status" value="1"/>
</dbReference>
<comment type="caution">
    <text evidence="4">The sequence shown here is derived from an EMBL/GenBank/DDBJ whole genome shotgun (WGS) entry which is preliminary data.</text>
</comment>
<organism evidence="4 5">
    <name type="scientific">Petromyces alliaceus</name>
    <name type="common">Aspergillus alliaceus</name>
    <dbReference type="NCBI Taxonomy" id="209559"/>
    <lineage>
        <taxon>Eukaryota</taxon>
        <taxon>Fungi</taxon>
        <taxon>Dikarya</taxon>
        <taxon>Ascomycota</taxon>
        <taxon>Pezizomycotina</taxon>
        <taxon>Eurotiomycetes</taxon>
        <taxon>Eurotiomycetidae</taxon>
        <taxon>Eurotiales</taxon>
        <taxon>Aspergillaceae</taxon>
        <taxon>Aspergillus</taxon>
        <taxon>Aspergillus subgen. Circumdati</taxon>
    </lineage>
</organism>
<sequence>MRRFRPERTARFNEEETALAIATRINAEAIRNMLIDGPHVDLSVVIVGDSLYRGPRHIPVTIHFDPRLSTIRRPAVRALLRHLPNLLHERNNAGETPFFSALQGRSSLPVCEERKEVWAVFLNQALDYDSTTYQGRTLVMESTLSRDMELFLTILARTEKSHMFLADSGGNTPLSNAATGAHVEILRYLLDHDADLNHQAHIGESPLLLAIKNKCSAAVRVLLADDRVNINAQRSDGMTALMMAAERDDREPAKLLLNRKNIDLDLRDNFSWTALIVGPVAI</sequence>
<dbReference type="EMBL" id="SPNV01000066">
    <property type="protein sequence ID" value="KAF5862747.1"/>
    <property type="molecule type" value="Genomic_DNA"/>
</dbReference>
<feature type="repeat" description="ANK" evidence="3">
    <location>
        <begin position="236"/>
        <end position="269"/>
    </location>
</feature>
<evidence type="ECO:0000256" key="3">
    <source>
        <dbReference type="PROSITE-ProRule" id="PRU00023"/>
    </source>
</evidence>
<accession>A0A8H6A6T5</accession>
<dbReference type="PROSITE" id="PS50088">
    <property type="entry name" value="ANK_REPEAT"/>
    <property type="match status" value="2"/>
</dbReference>
<gene>
    <name evidence="4" type="ORF">ETB97_011197</name>
</gene>
<dbReference type="InterPro" id="IPR002110">
    <property type="entry name" value="Ankyrin_rpt"/>
</dbReference>
<evidence type="ECO:0000313" key="4">
    <source>
        <dbReference type="EMBL" id="KAF5862747.1"/>
    </source>
</evidence>
<dbReference type="Pfam" id="PF12796">
    <property type="entry name" value="Ank_2"/>
    <property type="match status" value="1"/>
</dbReference>
<keyword evidence="5" id="KW-1185">Reference proteome</keyword>
<keyword evidence="2 3" id="KW-0040">ANK repeat</keyword>
<evidence type="ECO:0000256" key="2">
    <source>
        <dbReference type="ARBA" id="ARBA00023043"/>
    </source>
</evidence>
<dbReference type="PANTHER" id="PTHR24198:SF165">
    <property type="entry name" value="ANKYRIN REPEAT-CONTAINING PROTEIN-RELATED"/>
    <property type="match status" value="1"/>
</dbReference>
<dbReference type="Proteomes" id="UP000541154">
    <property type="component" value="Unassembled WGS sequence"/>
</dbReference>
<evidence type="ECO:0000256" key="1">
    <source>
        <dbReference type="ARBA" id="ARBA00022737"/>
    </source>
</evidence>
<protein>
    <submittedName>
        <fullName evidence="4">Uncharacterized protein</fullName>
    </submittedName>
</protein>
<dbReference type="Pfam" id="PF00023">
    <property type="entry name" value="Ank"/>
    <property type="match status" value="1"/>
</dbReference>
<name>A0A8H6A6T5_PETAA</name>
<dbReference type="Gene3D" id="1.25.40.20">
    <property type="entry name" value="Ankyrin repeat-containing domain"/>
    <property type="match status" value="1"/>
</dbReference>
<keyword evidence="1" id="KW-0677">Repeat</keyword>
<dbReference type="InterPro" id="IPR036770">
    <property type="entry name" value="Ankyrin_rpt-contain_sf"/>
</dbReference>
<feature type="repeat" description="ANK" evidence="3">
    <location>
        <begin position="169"/>
        <end position="201"/>
    </location>
</feature>
<dbReference type="PROSITE" id="PS50297">
    <property type="entry name" value="ANK_REP_REGION"/>
    <property type="match status" value="1"/>
</dbReference>
<dbReference type="SMART" id="SM00248">
    <property type="entry name" value="ANK"/>
    <property type="match status" value="4"/>
</dbReference>
<dbReference type="PANTHER" id="PTHR24198">
    <property type="entry name" value="ANKYRIN REPEAT AND PROTEIN KINASE DOMAIN-CONTAINING PROTEIN"/>
    <property type="match status" value="1"/>
</dbReference>
<dbReference type="AlphaFoldDB" id="A0A8H6A6T5"/>
<evidence type="ECO:0000313" key="5">
    <source>
        <dbReference type="Proteomes" id="UP000541154"/>
    </source>
</evidence>